<dbReference type="SUPFAM" id="SSF101936">
    <property type="entry name" value="DNA-binding pseudobarrel domain"/>
    <property type="match status" value="1"/>
</dbReference>
<dbReference type="SMART" id="SM01019">
    <property type="entry name" value="B3"/>
    <property type="match status" value="1"/>
</dbReference>
<dbReference type="GO" id="GO:0005634">
    <property type="term" value="C:nucleus"/>
    <property type="evidence" value="ECO:0007669"/>
    <property type="project" value="UniProtKB-SubCell"/>
</dbReference>
<dbReference type="AlphaFoldDB" id="A0A8T0R7G7"/>
<proteinExistence type="predicted"/>
<feature type="compositionally biased region" description="Acidic residues" evidence="6">
    <location>
        <begin position="13"/>
        <end position="26"/>
    </location>
</feature>
<evidence type="ECO:0000256" key="1">
    <source>
        <dbReference type="ARBA" id="ARBA00004123"/>
    </source>
</evidence>
<sequence>MYMDLSLGTTVEDTQEEEHQEEEQEDDLCQQQALGQDLQHGGGEPSHVMERREHMFDKVLTPSDVGKLNRLVVPKQHAERFFPAAGAGTQLCFEDRGGVPWRFRYSYWGSSQSYVMTKVQGVEPLRPRRAARRGGHRLILPRRRRRRRPILHRLPPLPAPQPRHQLRRCCRCAGVAHGRRRGPSSEGVQRWSPWTRRPSPPAMASSWDPQQERGASGSSGSMSSAAATTTHAASASAEVEYVDGDS</sequence>
<comment type="subcellular location">
    <subcellularLocation>
        <location evidence="1">Nucleus</location>
    </subcellularLocation>
</comment>
<keyword evidence="4" id="KW-0804">Transcription</keyword>
<evidence type="ECO:0000256" key="4">
    <source>
        <dbReference type="ARBA" id="ARBA00023163"/>
    </source>
</evidence>
<dbReference type="Pfam" id="PF02362">
    <property type="entry name" value="B3"/>
    <property type="match status" value="1"/>
</dbReference>
<organism evidence="8 9">
    <name type="scientific">Panicum virgatum</name>
    <name type="common">Blackwell switchgrass</name>
    <dbReference type="NCBI Taxonomy" id="38727"/>
    <lineage>
        <taxon>Eukaryota</taxon>
        <taxon>Viridiplantae</taxon>
        <taxon>Streptophyta</taxon>
        <taxon>Embryophyta</taxon>
        <taxon>Tracheophyta</taxon>
        <taxon>Spermatophyta</taxon>
        <taxon>Magnoliopsida</taxon>
        <taxon>Liliopsida</taxon>
        <taxon>Poales</taxon>
        <taxon>Poaceae</taxon>
        <taxon>PACMAD clade</taxon>
        <taxon>Panicoideae</taxon>
        <taxon>Panicodae</taxon>
        <taxon>Paniceae</taxon>
        <taxon>Panicinae</taxon>
        <taxon>Panicum</taxon>
        <taxon>Panicum sect. Hiantes</taxon>
    </lineage>
</organism>
<gene>
    <name evidence="8" type="ORF">PVAP13_6KG070600</name>
</gene>
<evidence type="ECO:0000256" key="3">
    <source>
        <dbReference type="ARBA" id="ARBA00023125"/>
    </source>
</evidence>
<evidence type="ECO:0000256" key="6">
    <source>
        <dbReference type="SAM" id="MobiDB-lite"/>
    </source>
</evidence>
<dbReference type="PANTHER" id="PTHR31140:SF14">
    <property type="entry name" value="B3 DOMAIN-CONTAINING PROTEIN OS08G0157700-RELATED"/>
    <property type="match status" value="1"/>
</dbReference>
<evidence type="ECO:0000259" key="7">
    <source>
        <dbReference type="SMART" id="SM01019"/>
    </source>
</evidence>
<name>A0A8T0R7G7_PANVG</name>
<evidence type="ECO:0000256" key="5">
    <source>
        <dbReference type="ARBA" id="ARBA00023242"/>
    </source>
</evidence>
<feature type="region of interest" description="Disordered" evidence="6">
    <location>
        <begin position="1"/>
        <end position="26"/>
    </location>
</feature>
<dbReference type="InterPro" id="IPR044800">
    <property type="entry name" value="LEC2-like"/>
</dbReference>
<comment type="caution">
    <text evidence="8">The sequence shown here is derived from an EMBL/GenBank/DDBJ whole genome shotgun (WGS) entry which is preliminary data.</text>
</comment>
<feature type="domain" description="TF-B3" evidence="7">
    <location>
        <begin position="56"/>
        <end position="155"/>
    </location>
</feature>
<evidence type="ECO:0000313" key="8">
    <source>
        <dbReference type="EMBL" id="KAG2581697.1"/>
    </source>
</evidence>
<dbReference type="Gene3D" id="2.40.330.10">
    <property type="entry name" value="DNA-binding pseudobarrel domain"/>
    <property type="match status" value="1"/>
</dbReference>
<evidence type="ECO:0000313" key="9">
    <source>
        <dbReference type="Proteomes" id="UP000823388"/>
    </source>
</evidence>
<feature type="region of interest" description="Disordered" evidence="6">
    <location>
        <begin position="175"/>
        <end position="246"/>
    </location>
</feature>
<dbReference type="GO" id="GO:0003677">
    <property type="term" value="F:DNA binding"/>
    <property type="evidence" value="ECO:0007669"/>
    <property type="project" value="UniProtKB-KW"/>
</dbReference>
<reference evidence="8 9" key="1">
    <citation type="submission" date="2020-05" db="EMBL/GenBank/DDBJ databases">
        <title>WGS assembly of Panicum virgatum.</title>
        <authorList>
            <person name="Lovell J.T."/>
            <person name="Jenkins J."/>
            <person name="Shu S."/>
            <person name="Juenger T.E."/>
            <person name="Schmutz J."/>
        </authorList>
    </citation>
    <scope>NUCLEOTIDE SEQUENCE [LARGE SCALE GENOMIC DNA]</scope>
    <source>
        <strain evidence="9">cv. AP13</strain>
    </source>
</reference>
<keyword evidence="9" id="KW-1185">Reference proteome</keyword>
<dbReference type="Proteomes" id="UP000823388">
    <property type="component" value="Chromosome 6K"/>
</dbReference>
<dbReference type="GO" id="GO:0003700">
    <property type="term" value="F:DNA-binding transcription factor activity"/>
    <property type="evidence" value="ECO:0007669"/>
    <property type="project" value="InterPro"/>
</dbReference>
<protein>
    <recommendedName>
        <fullName evidence="7">TF-B3 domain-containing protein</fullName>
    </recommendedName>
</protein>
<dbReference type="InterPro" id="IPR015300">
    <property type="entry name" value="DNA-bd_pseudobarrel_sf"/>
</dbReference>
<keyword evidence="2" id="KW-0805">Transcription regulation</keyword>
<keyword evidence="3" id="KW-0238">DNA-binding</keyword>
<feature type="compositionally biased region" description="Low complexity" evidence="6">
    <location>
        <begin position="214"/>
        <end position="237"/>
    </location>
</feature>
<dbReference type="PANTHER" id="PTHR31140">
    <property type="entry name" value="B3 DOMAIN-CONTAINING TRANSCRIPTION FACTOR ABI3"/>
    <property type="match status" value="1"/>
</dbReference>
<dbReference type="EMBL" id="CM029047">
    <property type="protein sequence ID" value="KAG2581697.1"/>
    <property type="molecule type" value="Genomic_DNA"/>
</dbReference>
<evidence type="ECO:0000256" key="2">
    <source>
        <dbReference type="ARBA" id="ARBA00023015"/>
    </source>
</evidence>
<accession>A0A8T0R7G7</accession>
<dbReference type="InterPro" id="IPR003340">
    <property type="entry name" value="B3_DNA-bd"/>
</dbReference>
<dbReference type="CDD" id="cd10017">
    <property type="entry name" value="B3_DNA"/>
    <property type="match status" value="1"/>
</dbReference>
<keyword evidence="5" id="KW-0539">Nucleus</keyword>